<keyword evidence="1" id="KW-0812">Transmembrane</keyword>
<keyword evidence="3" id="KW-1185">Reference proteome</keyword>
<organism evidence="2 3">
    <name type="scientific">Blepharisma stoltei</name>
    <dbReference type="NCBI Taxonomy" id="1481888"/>
    <lineage>
        <taxon>Eukaryota</taxon>
        <taxon>Sar</taxon>
        <taxon>Alveolata</taxon>
        <taxon>Ciliophora</taxon>
        <taxon>Postciliodesmatophora</taxon>
        <taxon>Heterotrichea</taxon>
        <taxon>Heterotrichida</taxon>
        <taxon>Blepharismidae</taxon>
        <taxon>Blepharisma</taxon>
    </lineage>
</organism>
<feature type="transmembrane region" description="Helical" evidence="1">
    <location>
        <begin position="77"/>
        <end position="96"/>
    </location>
</feature>
<dbReference type="AlphaFoldDB" id="A0AAU9K466"/>
<keyword evidence="1" id="KW-1133">Transmembrane helix</keyword>
<evidence type="ECO:0000313" key="3">
    <source>
        <dbReference type="Proteomes" id="UP001162131"/>
    </source>
</evidence>
<sequence>MAKKADTLKLDDLPTVDEQLRKRIEQRQKFINSGRNPYDVDYMYQARGSLTTQFLFENYNMLEKQDKNLLYKTFMRYIKYGLLSLVGSVAVNIGLGRLTRGKIFDLPLFLRATIRTSLFVGPPAYVYIQQFDQTYDRIHLYLEDKYAPRIEQFIKSGDPSVINPHFSEENP</sequence>
<name>A0AAU9K466_9CILI</name>
<reference evidence="2" key="1">
    <citation type="submission" date="2021-09" db="EMBL/GenBank/DDBJ databases">
        <authorList>
            <consortium name="AG Swart"/>
            <person name="Singh M."/>
            <person name="Singh A."/>
            <person name="Seah K."/>
            <person name="Emmerich C."/>
        </authorList>
    </citation>
    <scope>NUCLEOTIDE SEQUENCE</scope>
    <source>
        <strain evidence="2">ATCC30299</strain>
    </source>
</reference>
<evidence type="ECO:0000256" key="1">
    <source>
        <dbReference type="SAM" id="Phobius"/>
    </source>
</evidence>
<evidence type="ECO:0000313" key="2">
    <source>
        <dbReference type="EMBL" id="CAG9334341.1"/>
    </source>
</evidence>
<gene>
    <name evidence="2" type="ORF">BSTOLATCC_MIC60960</name>
</gene>
<keyword evidence="1" id="KW-0472">Membrane</keyword>
<comment type="caution">
    <text evidence="2">The sequence shown here is derived from an EMBL/GenBank/DDBJ whole genome shotgun (WGS) entry which is preliminary data.</text>
</comment>
<accession>A0AAU9K466</accession>
<dbReference type="EMBL" id="CAJZBQ010000058">
    <property type="protein sequence ID" value="CAG9334341.1"/>
    <property type="molecule type" value="Genomic_DNA"/>
</dbReference>
<dbReference type="Proteomes" id="UP001162131">
    <property type="component" value="Unassembled WGS sequence"/>
</dbReference>
<proteinExistence type="predicted"/>
<protein>
    <submittedName>
        <fullName evidence="2">Uncharacterized protein</fullName>
    </submittedName>
</protein>